<protein>
    <submittedName>
        <fullName evidence="3">Uncharacterized protein</fullName>
    </submittedName>
</protein>
<keyword evidence="2" id="KW-0472">Membrane</keyword>
<comment type="caution">
    <text evidence="3">The sequence shown here is derived from an EMBL/GenBank/DDBJ whole genome shotgun (WGS) entry which is preliminary data.</text>
</comment>
<dbReference type="Proteomes" id="UP000242153">
    <property type="component" value="Unassembled WGS sequence"/>
</dbReference>
<gene>
    <name evidence="3" type="ORF">BB776_05090</name>
</gene>
<keyword evidence="2" id="KW-0812">Transmembrane</keyword>
<dbReference type="RefSeq" id="WP_071151801.1">
    <property type="nucleotide sequence ID" value="NZ_QQRT01000001.1"/>
</dbReference>
<keyword evidence="4" id="KW-1185">Reference proteome</keyword>
<keyword evidence="2" id="KW-1133">Transmembrane helix</keyword>
<proteinExistence type="predicted"/>
<organism evidence="3 4">
    <name type="scientific">Planococcus salinarum</name>
    <dbReference type="NCBI Taxonomy" id="622695"/>
    <lineage>
        <taxon>Bacteria</taxon>
        <taxon>Bacillati</taxon>
        <taxon>Bacillota</taxon>
        <taxon>Bacilli</taxon>
        <taxon>Bacillales</taxon>
        <taxon>Caryophanaceae</taxon>
        <taxon>Planococcus</taxon>
    </lineage>
</organism>
<sequence length="72" mass="8387">MSDKNKNEPHEREEYMRESTDNLDRPPERKEGLEEPKVKEMNKIKIGVVIFVVIVLIILVLGISFDLFGLMD</sequence>
<name>A0ABX3D2N9_9BACL</name>
<reference evidence="3" key="1">
    <citation type="submission" date="2016-07" db="EMBL/GenBank/DDBJ databases">
        <title>Draft genome Planococcus salivarum.</title>
        <authorList>
            <person name="See-Too W.S."/>
        </authorList>
    </citation>
    <scope>NUCLEOTIDE SEQUENCE [LARGE SCALE GENOMIC DNA]</scope>
    <source>
        <strain evidence="3">DSM 23820</strain>
    </source>
</reference>
<feature type="transmembrane region" description="Helical" evidence="2">
    <location>
        <begin position="46"/>
        <end position="65"/>
    </location>
</feature>
<evidence type="ECO:0000313" key="4">
    <source>
        <dbReference type="Proteomes" id="UP000242153"/>
    </source>
</evidence>
<evidence type="ECO:0000256" key="2">
    <source>
        <dbReference type="SAM" id="Phobius"/>
    </source>
</evidence>
<evidence type="ECO:0000313" key="3">
    <source>
        <dbReference type="EMBL" id="OHX56378.1"/>
    </source>
</evidence>
<accession>A0ABX3D2N9</accession>
<feature type="region of interest" description="Disordered" evidence="1">
    <location>
        <begin position="1"/>
        <end position="36"/>
    </location>
</feature>
<dbReference type="EMBL" id="MBQG01000015">
    <property type="protein sequence ID" value="OHX56378.1"/>
    <property type="molecule type" value="Genomic_DNA"/>
</dbReference>
<evidence type="ECO:0000256" key="1">
    <source>
        <dbReference type="SAM" id="MobiDB-lite"/>
    </source>
</evidence>